<name>K1WTW6_TRIAC</name>
<organism evidence="2 3">
    <name type="scientific">Trichosporon asahii var. asahii (strain CBS 8904)</name>
    <name type="common">Yeast</name>
    <dbReference type="NCBI Taxonomy" id="1220162"/>
    <lineage>
        <taxon>Eukaryota</taxon>
        <taxon>Fungi</taxon>
        <taxon>Dikarya</taxon>
        <taxon>Basidiomycota</taxon>
        <taxon>Agaricomycotina</taxon>
        <taxon>Tremellomycetes</taxon>
        <taxon>Trichosporonales</taxon>
        <taxon>Trichosporonaceae</taxon>
        <taxon>Trichosporon</taxon>
    </lineage>
</organism>
<dbReference type="Proteomes" id="UP000006757">
    <property type="component" value="Unassembled WGS sequence"/>
</dbReference>
<feature type="region of interest" description="Disordered" evidence="1">
    <location>
        <begin position="574"/>
        <end position="598"/>
    </location>
</feature>
<evidence type="ECO:0000256" key="1">
    <source>
        <dbReference type="SAM" id="MobiDB-lite"/>
    </source>
</evidence>
<accession>K1WTW6</accession>
<feature type="region of interest" description="Disordered" evidence="1">
    <location>
        <begin position="84"/>
        <end position="129"/>
    </location>
</feature>
<sequence>MMALYTFLGVKVFKNGANLAEIRTLFDRDLPNTKYKPLSEDEKEMVVAAEKMLSEQQTRPGLLISRGKPQVVQPPRSTQLCRDDRGVRELSRRVPEPGQDAPAIGGGQGNRPAGHKRDPEEGEGSHHRFKQTLTRVWAGGTYSVLEDEIKVSNKGVTSYETRSAAKKVFHQEDIVKGKLVLNDDGFVEYNEAPKYNAMLRGGQTADVEEWIVQACETSTIWCSAAQSSATSKSAEPSALLCLPGAGTRVQGHEESSLGRGYKVLRSRDGQVPSGRAEVRLALDRGQAQHGSQADIRNNRGTIWNNLASALPTHRPAAIMLHLRHDHVKEIIRKIMRQQLLGWSWGRLEFEAARAREEKGDNITGLTLIVHFIVLRTGAYSVMPEMPMGQGRYTTLLDDVYMCIINEEEDGSIRHDTKRRIGQVLRDGERVLELQDWIADATEPVDLEEQLQVVLGKGRFAGAGIASAFSSALCKRGVESVPPTALQLREETRLQDSRARRTTRRAAAEVLDFGGEGHGCRFDWKAVSAAVKTRTPGAIEKHVLKAKAKVRKDMATRMGRAHAFRRTVTRGTSTCSRAQSWAAASVPTPGPGASRDRSDPYLTQLTEVKTPTSQPAKGSPELLELQIEYFGCVLAHER</sequence>
<gene>
    <name evidence="2" type="ORF">A1Q2_01365</name>
</gene>
<keyword evidence="3" id="KW-1185">Reference proteome</keyword>
<dbReference type="InParanoid" id="K1WTW6"/>
<dbReference type="EMBL" id="AMBO01000227">
    <property type="protein sequence ID" value="EKD04334.1"/>
    <property type="molecule type" value="Genomic_DNA"/>
</dbReference>
<feature type="compositionally biased region" description="Basic and acidic residues" evidence="1">
    <location>
        <begin position="84"/>
        <end position="95"/>
    </location>
</feature>
<comment type="caution">
    <text evidence="2">The sequence shown here is derived from an EMBL/GenBank/DDBJ whole genome shotgun (WGS) entry which is preliminary data.</text>
</comment>
<evidence type="ECO:0000313" key="2">
    <source>
        <dbReference type="EMBL" id="EKD04334.1"/>
    </source>
</evidence>
<evidence type="ECO:0000313" key="3">
    <source>
        <dbReference type="Proteomes" id="UP000006757"/>
    </source>
</evidence>
<dbReference type="AlphaFoldDB" id="K1WTW6"/>
<reference evidence="2 3" key="1">
    <citation type="journal article" date="2012" name="Eukaryot. Cell">
        <title>Genome sequence of the Trichosporon asahii environmental strain CBS 8904.</title>
        <authorList>
            <person name="Yang R.Y."/>
            <person name="Li H.T."/>
            <person name="Zhu H."/>
            <person name="Zhou G.P."/>
            <person name="Wang M."/>
            <person name="Wang L."/>
        </authorList>
    </citation>
    <scope>NUCLEOTIDE SEQUENCE [LARGE SCALE GENOMIC DNA]</scope>
    <source>
        <strain evidence="2 3">CBS 8904</strain>
    </source>
</reference>
<proteinExistence type="predicted"/>
<dbReference type="HOGENOM" id="CLU_429710_0_0_1"/>
<protein>
    <submittedName>
        <fullName evidence="2">Uncharacterized protein</fullName>
    </submittedName>
</protein>
<feature type="compositionally biased region" description="Basic and acidic residues" evidence="1">
    <location>
        <begin position="115"/>
        <end position="126"/>
    </location>
</feature>